<dbReference type="RefSeq" id="WP_184382163.1">
    <property type="nucleotide sequence ID" value="NZ_JACIDJ010000001.1"/>
</dbReference>
<dbReference type="Gene3D" id="3.40.50.360">
    <property type="match status" value="1"/>
</dbReference>
<evidence type="ECO:0000256" key="1">
    <source>
        <dbReference type="ARBA" id="ARBA00006252"/>
    </source>
</evidence>
<keyword evidence="5" id="KW-1185">Reference proteome</keyword>
<comment type="caution">
    <text evidence="4">The sequence shown here is derived from an EMBL/GenBank/DDBJ whole genome shotgun (WGS) entry which is preliminary data.</text>
</comment>
<protein>
    <submittedName>
        <fullName evidence="4">Putative NADPH-quinone reductase</fullName>
    </submittedName>
</protein>
<sequence>MRVLMVYCHPRADSFSAALRDTALEALRARGHEVELRDLYAEGFNPVLSAEERGVYNDESANQAGIEHEIAQLRRADALLLVYPTWWYGMPAMLKGWFDRVWVPGVTFTFSDSAIQPALTNIKRMGVVTTYGSPLWLLLFLLWPDRRVIAGGIRRLCAKGCPMDWLYLTRMDTREAPDRARFLAKVKARLSAW</sequence>
<dbReference type="AlphaFoldDB" id="A0A840AAC4"/>
<evidence type="ECO:0000259" key="3">
    <source>
        <dbReference type="Pfam" id="PF02525"/>
    </source>
</evidence>
<keyword evidence="2" id="KW-0560">Oxidoreductase</keyword>
<dbReference type="PANTHER" id="PTHR10204">
    <property type="entry name" value="NAD P H OXIDOREDUCTASE-RELATED"/>
    <property type="match status" value="1"/>
</dbReference>
<evidence type="ECO:0000313" key="4">
    <source>
        <dbReference type="EMBL" id="MBB3897234.1"/>
    </source>
</evidence>
<name>A0A840AAC4_9PROT</name>
<organism evidence="4 5">
    <name type="scientific">Roseococcus suduntuyensis</name>
    <dbReference type="NCBI Taxonomy" id="455361"/>
    <lineage>
        <taxon>Bacteria</taxon>
        <taxon>Pseudomonadati</taxon>
        <taxon>Pseudomonadota</taxon>
        <taxon>Alphaproteobacteria</taxon>
        <taxon>Acetobacterales</taxon>
        <taxon>Roseomonadaceae</taxon>
        <taxon>Roseococcus</taxon>
    </lineage>
</organism>
<proteinExistence type="inferred from homology"/>
<evidence type="ECO:0000256" key="2">
    <source>
        <dbReference type="ARBA" id="ARBA00023002"/>
    </source>
</evidence>
<dbReference type="InterPro" id="IPR029039">
    <property type="entry name" value="Flavoprotein-like_sf"/>
</dbReference>
<dbReference type="SUPFAM" id="SSF52218">
    <property type="entry name" value="Flavoproteins"/>
    <property type="match status" value="1"/>
</dbReference>
<evidence type="ECO:0000313" key="5">
    <source>
        <dbReference type="Proteomes" id="UP000553193"/>
    </source>
</evidence>
<comment type="similarity">
    <text evidence="1">Belongs to the NAD(P)H dehydrogenase (quinone) family.</text>
</comment>
<dbReference type="Proteomes" id="UP000553193">
    <property type="component" value="Unassembled WGS sequence"/>
</dbReference>
<feature type="domain" description="Flavodoxin-like fold" evidence="3">
    <location>
        <begin position="1"/>
        <end position="134"/>
    </location>
</feature>
<dbReference type="InterPro" id="IPR003680">
    <property type="entry name" value="Flavodoxin_fold"/>
</dbReference>
<dbReference type="EMBL" id="JACIDJ010000001">
    <property type="protein sequence ID" value="MBB3897234.1"/>
    <property type="molecule type" value="Genomic_DNA"/>
</dbReference>
<dbReference type="GO" id="GO:0005829">
    <property type="term" value="C:cytosol"/>
    <property type="evidence" value="ECO:0007669"/>
    <property type="project" value="TreeGrafter"/>
</dbReference>
<reference evidence="4 5" key="1">
    <citation type="submission" date="2020-08" db="EMBL/GenBank/DDBJ databases">
        <title>Genomic Encyclopedia of Type Strains, Phase IV (KMG-IV): sequencing the most valuable type-strain genomes for metagenomic binning, comparative biology and taxonomic classification.</title>
        <authorList>
            <person name="Goeker M."/>
        </authorList>
    </citation>
    <scope>NUCLEOTIDE SEQUENCE [LARGE SCALE GENOMIC DNA]</scope>
    <source>
        <strain evidence="4 5">DSM 19979</strain>
    </source>
</reference>
<dbReference type="GO" id="GO:0003955">
    <property type="term" value="F:NAD(P)H dehydrogenase (quinone) activity"/>
    <property type="evidence" value="ECO:0007669"/>
    <property type="project" value="TreeGrafter"/>
</dbReference>
<dbReference type="InterPro" id="IPR051545">
    <property type="entry name" value="NAD(P)H_dehydrogenase_qn"/>
</dbReference>
<dbReference type="Pfam" id="PF02525">
    <property type="entry name" value="Flavodoxin_2"/>
    <property type="match status" value="1"/>
</dbReference>
<gene>
    <name evidence="4" type="ORF">GGQ83_000660</name>
</gene>
<dbReference type="PANTHER" id="PTHR10204:SF34">
    <property type="entry name" value="NAD(P)H DEHYDROGENASE [QUINONE] 1 ISOFORM 1"/>
    <property type="match status" value="1"/>
</dbReference>
<accession>A0A840AAC4</accession>